<dbReference type="Proteomes" id="UP000561045">
    <property type="component" value="Unassembled WGS sequence"/>
</dbReference>
<evidence type="ECO:0000313" key="1">
    <source>
        <dbReference type="EMBL" id="MBB4012978.1"/>
    </source>
</evidence>
<gene>
    <name evidence="1" type="ORF">GGR36_002286</name>
</gene>
<accession>A0A840BN49</accession>
<protein>
    <submittedName>
        <fullName evidence="1">Uncharacterized protein</fullName>
    </submittedName>
</protein>
<dbReference type="EMBL" id="JACIET010000001">
    <property type="protein sequence ID" value="MBB4012978.1"/>
    <property type="molecule type" value="Genomic_DNA"/>
</dbReference>
<dbReference type="RefSeq" id="WP_183634739.1">
    <property type="nucleotide sequence ID" value="NZ_BAABLE010000011.1"/>
</dbReference>
<keyword evidence="2" id="KW-1185">Reference proteome</keyword>
<dbReference type="AlphaFoldDB" id="A0A840BN49"/>
<sequence length="204" mass="23210">MTPTHITHYHLADRRPFLNLSDLADDALQQVLDELNARRSADAGYQRFFGRRYMQLRRLTEARMHELFVAAGGRPERQSPHYFVLGSSEWFRRLAADTRAISLALNALPADQLSFTYPDSFTAMGFGPQFGLPHVARPYHGQVFRLEALEEVVAQYGLPADEPDAGHADYHLKPFEKYIEVQLWSDAPIASLLQQVDTLARVQV</sequence>
<reference evidence="1 2" key="1">
    <citation type="submission" date="2020-08" db="EMBL/GenBank/DDBJ databases">
        <title>Genomic Encyclopedia of Type Strains, Phase IV (KMG-IV): sequencing the most valuable type-strain genomes for metagenomic binning, comparative biology and taxonomic classification.</title>
        <authorList>
            <person name="Goeker M."/>
        </authorList>
    </citation>
    <scope>NUCLEOTIDE SEQUENCE [LARGE SCALE GENOMIC DNA]</scope>
    <source>
        <strain evidence="1 2">DSM 106739</strain>
    </source>
</reference>
<evidence type="ECO:0000313" key="2">
    <source>
        <dbReference type="Proteomes" id="UP000561045"/>
    </source>
</evidence>
<name>A0A840BN49_9RHOO</name>
<comment type="caution">
    <text evidence="1">The sequence shown here is derived from an EMBL/GenBank/DDBJ whole genome shotgun (WGS) entry which is preliminary data.</text>
</comment>
<proteinExistence type="predicted"/>
<organism evidence="1 2">
    <name type="scientific">Niveibacterium umoris</name>
    <dbReference type="NCBI Taxonomy" id="1193620"/>
    <lineage>
        <taxon>Bacteria</taxon>
        <taxon>Pseudomonadati</taxon>
        <taxon>Pseudomonadota</taxon>
        <taxon>Betaproteobacteria</taxon>
        <taxon>Rhodocyclales</taxon>
        <taxon>Rhodocyclaceae</taxon>
        <taxon>Niveibacterium</taxon>
    </lineage>
</organism>